<feature type="region of interest" description="Disordered" evidence="1">
    <location>
        <begin position="141"/>
        <end position="172"/>
    </location>
</feature>
<feature type="transmembrane region" description="Helical" evidence="2">
    <location>
        <begin position="67"/>
        <end position="90"/>
    </location>
</feature>
<dbReference type="AlphaFoldDB" id="A0AAW1IS78"/>
<dbReference type="EMBL" id="JBDFQZ010000009">
    <property type="protein sequence ID" value="KAK9692391.1"/>
    <property type="molecule type" value="Genomic_DNA"/>
</dbReference>
<feature type="transmembrane region" description="Helical" evidence="2">
    <location>
        <begin position="12"/>
        <end position="29"/>
    </location>
</feature>
<protein>
    <recommendedName>
        <fullName evidence="5">Transmembrane protein</fullName>
    </recommendedName>
</protein>
<dbReference type="Proteomes" id="UP001443914">
    <property type="component" value="Unassembled WGS sequence"/>
</dbReference>
<feature type="region of interest" description="Disordered" evidence="1">
    <location>
        <begin position="100"/>
        <end position="127"/>
    </location>
</feature>
<evidence type="ECO:0000256" key="1">
    <source>
        <dbReference type="SAM" id="MobiDB-lite"/>
    </source>
</evidence>
<evidence type="ECO:0000313" key="4">
    <source>
        <dbReference type="Proteomes" id="UP001443914"/>
    </source>
</evidence>
<keyword evidence="2" id="KW-0812">Transmembrane</keyword>
<evidence type="ECO:0000313" key="3">
    <source>
        <dbReference type="EMBL" id="KAK9692391.1"/>
    </source>
</evidence>
<gene>
    <name evidence="3" type="ORF">RND81_09G261200</name>
</gene>
<evidence type="ECO:0000256" key="2">
    <source>
        <dbReference type="SAM" id="Phobius"/>
    </source>
</evidence>
<reference evidence="3" key="1">
    <citation type="submission" date="2024-03" db="EMBL/GenBank/DDBJ databases">
        <title>WGS assembly of Saponaria officinalis var. Norfolk2.</title>
        <authorList>
            <person name="Jenkins J."/>
            <person name="Shu S."/>
            <person name="Grimwood J."/>
            <person name="Barry K."/>
            <person name="Goodstein D."/>
            <person name="Schmutz J."/>
            <person name="Leebens-Mack J."/>
            <person name="Osbourn A."/>
        </authorList>
    </citation>
    <scope>NUCLEOTIDE SEQUENCE [LARGE SCALE GENOMIC DNA]</scope>
    <source>
        <strain evidence="3">JIC</strain>
    </source>
</reference>
<keyword evidence="4" id="KW-1185">Reference proteome</keyword>
<proteinExistence type="predicted"/>
<keyword evidence="2" id="KW-0472">Membrane</keyword>
<sequence length="172" mass="19689">MGILYQIKPQSYFIIFFFLKSPNYFNFFIDLQEIKMAFRGPGYLRSMMQQRRSYSTTGQSKVRKSMWMTASAAPIWIVGGLVLIAGGIAVHTGKQQLLHSPSVHVSKRRRESYPEADDPTRSVKHGGNFVDKSFLRKVAHIQDESKQTLPKNDPDSIYTRSREAETLASIKR</sequence>
<name>A0AAW1IS78_SAPOF</name>
<dbReference type="PANTHER" id="PTHR33919:SF9">
    <property type="entry name" value="RIBOSOME BIOGENESIS NEP1-LIKE PROTEIN"/>
    <property type="match status" value="1"/>
</dbReference>
<evidence type="ECO:0008006" key="5">
    <source>
        <dbReference type="Google" id="ProtNLM"/>
    </source>
</evidence>
<keyword evidence="2" id="KW-1133">Transmembrane helix</keyword>
<comment type="caution">
    <text evidence="3">The sequence shown here is derived from an EMBL/GenBank/DDBJ whole genome shotgun (WGS) entry which is preliminary data.</text>
</comment>
<organism evidence="3 4">
    <name type="scientific">Saponaria officinalis</name>
    <name type="common">Common soapwort</name>
    <name type="synonym">Lychnis saponaria</name>
    <dbReference type="NCBI Taxonomy" id="3572"/>
    <lineage>
        <taxon>Eukaryota</taxon>
        <taxon>Viridiplantae</taxon>
        <taxon>Streptophyta</taxon>
        <taxon>Embryophyta</taxon>
        <taxon>Tracheophyta</taxon>
        <taxon>Spermatophyta</taxon>
        <taxon>Magnoliopsida</taxon>
        <taxon>eudicotyledons</taxon>
        <taxon>Gunneridae</taxon>
        <taxon>Pentapetalae</taxon>
        <taxon>Caryophyllales</taxon>
        <taxon>Caryophyllaceae</taxon>
        <taxon>Caryophylleae</taxon>
        <taxon>Saponaria</taxon>
    </lineage>
</organism>
<dbReference type="PANTHER" id="PTHR33919">
    <property type="entry name" value="OS09G0127700 PROTEIN"/>
    <property type="match status" value="1"/>
</dbReference>
<accession>A0AAW1IS78</accession>